<dbReference type="OrthoDB" id="2789670at2759"/>
<evidence type="ECO:0000256" key="9">
    <source>
        <dbReference type="ARBA" id="ARBA00023002"/>
    </source>
</evidence>
<dbReference type="Proteomes" id="UP000054097">
    <property type="component" value="Unassembled WGS sequence"/>
</dbReference>
<dbReference type="EMBL" id="KN824293">
    <property type="protein sequence ID" value="KIM28310.1"/>
    <property type="molecule type" value="Genomic_DNA"/>
</dbReference>
<proteinExistence type="inferred from homology"/>
<evidence type="ECO:0000256" key="10">
    <source>
        <dbReference type="ARBA" id="ARBA00023004"/>
    </source>
</evidence>
<dbReference type="GO" id="GO:0004497">
    <property type="term" value="F:monooxygenase activity"/>
    <property type="evidence" value="ECO:0007669"/>
    <property type="project" value="UniProtKB-KW"/>
</dbReference>
<evidence type="ECO:0000256" key="11">
    <source>
        <dbReference type="ARBA" id="ARBA00023033"/>
    </source>
</evidence>
<protein>
    <recommendedName>
        <fullName evidence="17">Cytochrome P450</fullName>
    </recommendedName>
</protein>
<dbReference type="PANTHER" id="PTHR46300">
    <property type="entry name" value="P450, PUTATIVE (EUROFUNG)-RELATED-RELATED"/>
    <property type="match status" value="1"/>
</dbReference>
<keyword evidence="6 14" id="KW-0812">Transmembrane</keyword>
<evidence type="ECO:0000256" key="4">
    <source>
        <dbReference type="ARBA" id="ARBA00010617"/>
    </source>
</evidence>
<dbReference type="HOGENOM" id="CLU_001570_2_3_1"/>
<comment type="cofactor">
    <cofactor evidence="1 13">
        <name>heme</name>
        <dbReference type="ChEBI" id="CHEBI:30413"/>
    </cofactor>
</comment>
<accession>A0A0C3AUR7</accession>
<keyword evidence="11" id="KW-0503">Monooxygenase</keyword>
<organism evidence="15 16">
    <name type="scientific">Serendipita vermifera MAFF 305830</name>
    <dbReference type="NCBI Taxonomy" id="933852"/>
    <lineage>
        <taxon>Eukaryota</taxon>
        <taxon>Fungi</taxon>
        <taxon>Dikarya</taxon>
        <taxon>Basidiomycota</taxon>
        <taxon>Agaricomycotina</taxon>
        <taxon>Agaricomycetes</taxon>
        <taxon>Sebacinales</taxon>
        <taxon>Serendipitaceae</taxon>
        <taxon>Serendipita</taxon>
    </lineage>
</organism>
<name>A0A0C3AUR7_SERVB</name>
<dbReference type="PANTHER" id="PTHR46300:SF2">
    <property type="entry name" value="CYTOCHROME P450 MONOOXYGENASE ALNH-RELATED"/>
    <property type="match status" value="1"/>
</dbReference>
<dbReference type="Gene3D" id="1.10.630.10">
    <property type="entry name" value="Cytochrome P450"/>
    <property type="match status" value="1"/>
</dbReference>
<evidence type="ECO:0000256" key="7">
    <source>
        <dbReference type="ARBA" id="ARBA00022723"/>
    </source>
</evidence>
<keyword evidence="16" id="KW-1185">Reference proteome</keyword>
<evidence type="ECO:0000256" key="14">
    <source>
        <dbReference type="SAM" id="Phobius"/>
    </source>
</evidence>
<gene>
    <name evidence="15" type="ORF">M408DRAFT_308234</name>
</gene>
<dbReference type="InterPro" id="IPR002401">
    <property type="entry name" value="Cyt_P450_E_grp-I"/>
</dbReference>
<dbReference type="STRING" id="933852.A0A0C3AUR7"/>
<dbReference type="AlphaFoldDB" id="A0A0C3AUR7"/>
<evidence type="ECO:0008006" key="17">
    <source>
        <dbReference type="Google" id="ProtNLM"/>
    </source>
</evidence>
<evidence type="ECO:0000256" key="6">
    <source>
        <dbReference type="ARBA" id="ARBA00022692"/>
    </source>
</evidence>
<feature type="binding site" description="axial binding residue" evidence="13">
    <location>
        <position position="444"/>
    </location>
    <ligand>
        <name>heme</name>
        <dbReference type="ChEBI" id="CHEBI:30413"/>
    </ligand>
    <ligandPart>
        <name>Fe</name>
        <dbReference type="ChEBI" id="CHEBI:18248"/>
    </ligandPart>
</feature>
<keyword evidence="7 13" id="KW-0479">Metal-binding</keyword>
<dbReference type="InterPro" id="IPR036396">
    <property type="entry name" value="Cyt_P450_sf"/>
</dbReference>
<feature type="transmembrane region" description="Helical" evidence="14">
    <location>
        <begin position="12"/>
        <end position="30"/>
    </location>
</feature>
<sequence>MEHTLSRLSDSPLKLIGVTISIAMIGYALVKGLRKMTDKSNRLPLPPGPPRRFLIGNLLEFPKDRFYERFCEWQREYGDIVSLEILGTPMIIVNSHEIVQELLNKRPSSTAGRNAGYMVLQVMGLHWITPLIQPGTHHSNQRKMLRRGMGPQRVASHDSKIEKNTRNLIITLQNFQGDPRHLILQALGKSIIEVAYGTKLPTSMSKEISSWNIELGELANRAFFNVWAVDFLHFLRFVPSWTPGANFKRIGNRTTWLSDQIRCVPFEKAKRLHKSGEIGHCLATDLLDEFGPSDDVMDALGTLYFAGSETTAAAVMAFINALLFFPEVSKKVYEEVTGVTEGTRLPRISDRPNLPYSEAVWKEAFRWNTFTPINIPHVNTQDEVINGYFIKAGTVINANNGFILSDPNVWGDPENFRPERFLVEEANHLPNPLSVVFGYGKRVCSGMYLADRSGFHVSTTVAALYDVVPLEGKSRPKPELAQYTDALFRCVYFWWVCV</sequence>
<comment type="subcellular location">
    <subcellularLocation>
        <location evidence="2">Membrane</location>
    </subcellularLocation>
</comment>
<dbReference type="SUPFAM" id="SSF48264">
    <property type="entry name" value="Cytochrome P450"/>
    <property type="match status" value="1"/>
</dbReference>
<keyword evidence="8 14" id="KW-1133">Transmembrane helix</keyword>
<dbReference type="InterPro" id="IPR050364">
    <property type="entry name" value="Cytochrome_P450_fung"/>
</dbReference>
<evidence type="ECO:0000256" key="12">
    <source>
        <dbReference type="ARBA" id="ARBA00023136"/>
    </source>
</evidence>
<reference evidence="15 16" key="1">
    <citation type="submission" date="2014-04" db="EMBL/GenBank/DDBJ databases">
        <authorList>
            <consortium name="DOE Joint Genome Institute"/>
            <person name="Kuo A."/>
            <person name="Zuccaro A."/>
            <person name="Kohler A."/>
            <person name="Nagy L.G."/>
            <person name="Floudas D."/>
            <person name="Copeland A."/>
            <person name="Barry K.W."/>
            <person name="Cichocki N."/>
            <person name="Veneault-Fourrey C."/>
            <person name="LaButti K."/>
            <person name="Lindquist E.A."/>
            <person name="Lipzen A."/>
            <person name="Lundell T."/>
            <person name="Morin E."/>
            <person name="Murat C."/>
            <person name="Sun H."/>
            <person name="Tunlid A."/>
            <person name="Henrissat B."/>
            <person name="Grigoriev I.V."/>
            <person name="Hibbett D.S."/>
            <person name="Martin F."/>
            <person name="Nordberg H.P."/>
            <person name="Cantor M.N."/>
            <person name="Hua S.X."/>
        </authorList>
    </citation>
    <scope>NUCLEOTIDE SEQUENCE [LARGE SCALE GENOMIC DNA]</scope>
    <source>
        <strain evidence="15 16">MAFF 305830</strain>
    </source>
</reference>
<evidence type="ECO:0000256" key="8">
    <source>
        <dbReference type="ARBA" id="ARBA00022989"/>
    </source>
</evidence>
<dbReference type="Pfam" id="PF00067">
    <property type="entry name" value="p450"/>
    <property type="match status" value="1"/>
</dbReference>
<comment type="pathway">
    <text evidence="3">Secondary metabolite biosynthesis.</text>
</comment>
<dbReference type="PRINTS" id="PR00463">
    <property type="entry name" value="EP450I"/>
</dbReference>
<evidence type="ECO:0000256" key="1">
    <source>
        <dbReference type="ARBA" id="ARBA00001971"/>
    </source>
</evidence>
<comment type="similarity">
    <text evidence="4">Belongs to the cytochrome P450 family.</text>
</comment>
<reference evidence="16" key="2">
    <citation type="submission" date="2015-01" db="EMBL/GenBank/DDBJ databases">
        <title>Evolutionary Origins and Diversification of the Mycorrhizal Mutualists.</title>
        <authorList>
            <consortium name="DOE Joint Genome Institute"/>
            <consortium name="Mycorrhizal Genomics Consortium"/>
            <person name="Kohler A."/>
            <person name="Kuo A."/>
            <person name="Nagy L.G."/>
            <person name="Floudas D."/>
            <person name="Copeland A."/>
            <person name="Barry K.W."/>
            <person name="Cichocki N."/>
            <person name="Veneault-Fourrey C."/>
            <person name="LaButti K."/>
            <person name="Lindquist E.A."/>
            <person name="Lipzen A."/>
            <person name="Lundell T."/>
            <person name="Morin E."/>
            <person name="Murat C."/>
            <person name="Riley R."/>
            <person name="Ohm R."/>
            <person name="Sun H."/>
            <person name="Tunlid A."/>
            <person name="Henrissat B."/>
            <person name="Grigoriev I.V."/>
            <person name="Hibbett D.S."/>
            <person name="Martin F."/>
        </authorList>
    </citation>
    <scope>NUCLEOTIDE SEQUENCE [LARGE SCALE GENOMIC DNA]</scope>
    <source>
        <strain evidence="16">MAFF 305830</strain>
    </source>
</reference>
<dbReference type="InterPro" id="IPR001128">
    <property type="entry name" value="Cyt_P450"/>
</dbReference>
<evidence type="ECO:0000313" key="15">
    <source>
        <dbReference type="EMBL" id="KIM28310.1"/>
    </source>
</evidence>
<evidence type="ECO:0000256" key="3">
    <source>
        <dbReference type="ARBA" id="ARBA00005179"/>
    </source>
</evidence>
<evidence type="ECO:0000256" key="5">
    <source>
        <dbReference type="ARBA" id="ARBA00022617"/>
    </source>
</evidence>
<dbReference type="GO" id="GO:0016705">
    <property type="term" value="F:oxidoreductase activity, acting on paired donors, with incorporation or reduction of molecular oxygen"/>
    <property type="evidence" value="ECO:0007669"/>
    <property type="project" value="InterPro"/>
</dbReference>
<evidence type="ECO:0000256" key="13">
    <source>
        <dbReference type="PIRSR" id="PIRSR602401-1"/>
    </source>
</evidence>
<keyword evidence="9" id="KW-0560">Oxidoreductase</keyword>
<keyword evidence="5 13" id="KW-0349">Heme</keyword>
<dbReference type="GO" id="GO:0016020">
    <property type="term" value="C:membrane"/>
    <property type="evidence" value="ECO:0007669"/>
    <property type="project" value="UniProtKB-SubCell"/>
</dbReference>
<dbReference type="GO" id="GO:0020037">
    <property type="term" value="F:heme binding"/>
    <property type="evidence" value="ECO:0007669"/>
    <property type="project" value="InterPro"/>
</dbReference>
<keyword evidence="10 13" id="KW-0408">Iron</keyword>
<evidence type="ECO:0000313" key="16">
    <source>
        <dbReference type="Proteomes" id="UP000054097"/>
    </source>
</evidence>
<keyword evidence="12 14" id="KW-0472">Membrane</keyword>
<dbReference type="GO" id="GO:0005506">
    <property type="term" value="F:iron ion binding"/>
    <property type="evidence" value="ECO:0007669"/>
    <property type="project" value="InterPro"/>
</dbReference>
<evidence type="ECO:0000256" key="2">
    <source>
        <dbReference type="ARBA" id="ARBA00004370"/>
    </source>
</evidence>